<evidence type="ECO:0000313" key="2">
    <source>
        <dbReference type="Proteomes" id="UP000185544"/>
    </source>
</evidence>
<name>A0A1L6MYU3_9BACT</name>
<proteinExistence type="predicted"/>
<sequence length="69" mass="8124">MNWDFHISEGKGRFYIHSSYYGDRPSALPTEKLLYQSTKGELFRLDPHRCSPFRTTLHHPSRDSLNAWA</sequence>
<evidence type="ECO:0000313" key="1">
    <source>
        <dbReference type="EMBL" id="APS00703.1"/>
    </source>
</evidence>
<dbReference type="EMBL" id="CP016908">
    <property type="protein sequence ID" value="APS00703.1"/>
    <property type="molecule type" value="Genomic_DNA"/>
</dbReference>
<protein>
    <submittedName>
        <fullName evidence="1">Uncharacterized protein</fullName>
    </submittedName>
</protein>
<organism evidence="1 2">
    <name type="scientific">Pajaroellobacter abortibovis</name>
    <dbReference type="NCBI Taxonomy" id="1882918"/>
    <lineage>
        <taxon>Bacteria</taxon>
        <taxon>Pseudomonadati</taxon>
        <taxon>Myxococcota</taxon>
        <taxon>Polyangia</taxon>
        <taxon>Polyangiales</taxon>
        <taxon>Polyangiaceae</taxon>
    </lineage>
</organism>
<gene>
    <name evidence="1" type="ORF">BCY86_08445</name>
</gene>
<dbReference type="AlphaFoldDB" id="A0A1L6MYU3"/>
<reference evidence="1 2" key="1">
    <citation type="submission" date="2016-08" db="EMBL/GenBank/DDBJ databases">
        <title>Identification and validation of antigenic proteins from Pajaroellobacter abortibovis using de-novo genome sequence assembly and reverse vaccinology.</title>
        <authorList>
            <person name="Welly B.T."/>
            <person name="Miller M.R."/>
            <person name="Stott J.L."/>
            <person name="Blanchard M.T."/>
            <person name="Islas-Trejo A.D."/>
            <person name="O'Rourke S.M."/>
            <person name="Young A.E."/>
            <person name="Medrano J.F."/>
            <person name="Van Eenennaam A.L."/>
        </authorList>
    </citation>
    <scope>NUCLEOTIDE SEQUENCE [LARGE SCALE GENOMIC DNA]</scope>
    <source>
        <strain evidence="1 2">BTF92-0548A/99-0131</strain>
    </source>
</reference>
<keyword evidence="2" id="KW-1185">Reference proteome</keyword>
<dbReference type="Proteomes" id="UP000185544">
    <property type="component" value="Chromosome"/>
</dbReference>
<dbReference type="KEGG" id="pabo:BCY86_08445"/>
<accession>A0A1L6MYU3</accession>